<proteinExistence type="predicted"/>
<reference evidence="1 2" key="1">
    <citation type="journal article" date="2012" name="Proc. Natl. Acad. Sci. U.S.A.">
        <title>A novel lineage of myoviruses infecting cyanobacteria is widespread in the oceans.</title>
        <authorList>
            <person name="Sabehi G."/>
            <person name="Shaulov L."/>
            <person name="Silver D.H."/>
            <person name="Yanai I."/>
            <person name="Harel A."/>
            <person name="Lindell D."/>
        </authorList>
    </citation>
    <scope>NUCLEOTIDE SEQUENCE [LARGE SCALE GENOMIC DNA]</scope>
</reference>
<organism evidence="1 2">
    <name type="scientific">Cyanophage S-TIM5</name>
    <dbReference type="NCBI Taxonomy" id="1137745"/>
    <lineage>
        <taxon>Viruses</taxon>
        <taxon>Duplodnaviria</taxon>
        <taxon>Heunggongvirae</taxon>
        <taxon>Uroviricota</taxon>
        <taxon>Caudoviricetes</taxon>
        <taxon>Aurunvirus</taxon>
        <taxon>Aurunvirus STIM5</taxon>
    </lineage>
</organism>
<sequence length="107" mass="12427">MNKTNLNSNLSKIKPKLRTEGRVSGNFGRNKVRAGSQIADLGMTKAENISIAPRGKYVEKMETIYFNPPNEKMRKFAYEELHRLHYFQVQRLEKPGRTERPYRTPGT</sequence>
<keyword evidence="2" id="KW-1185">Reference proteome</keyword>
<protein>
    <submittedName>
        <fullName evidence="1">Uncharacterized protein</fullName>
    </submittedName>
</protein>
<evidence type="ECO:0000313" key="2">
    <source>
        <dbReference type="Proteomes" id="UP000007178"/>
    </source>
</evidence>
<evidence type="ECO:0000313" key="1">
    <source>
        <dbReference type="EMBL" id="UTS51928.1"/>
    </source>
</evidence>
<dbReference type="Proteomes" id="UP000007178">
    <property type="component" value="Segment"/>
</dbReference>
<name>A0ACD4B162_9CAUD</name>
<dbReference type="EMBL" id="JQ245707">
    <property type="protein sequence ID" value="UTS51928.1"/>
    <property type="molecule type" value="Genomic_DNA"/>
</dbReference>
<accession>A0ACD4B162</accession>